<keyword evidence="3" id="KW-0067">ATP-binding</keyword>
<dbReference type="InterPro" id="IPR048764">
    <property type="entry name" value="PylC_N"/>
</dbReference>
<protein>
    <submittedName>
        <fullName evidence="5">ATP-grasp domain-containing protein</fullName>
    </submittedName>
</protein>
<dbReference type="SUPFAM" id="SSF56059">
    <property type="entry name" value="Glutathione synthetase ATP-binding domain-like"/>
    <property type="match status" value="1"/>
</dbReference>
<dbReference type="EMBL" id="DTTC01000213">
    <property type="protein sequence ID" value="HIA98179.1"/>
    <property type="molecule type" value="Genomic_DNA"/>
</dbReference>
<proteinExistence type="predicted"/>
<accession>A0A7J4CZU4</accession>
<dbReference type="Gene3D" id="3.30.470.20">
    <property type="entry name" value="ATP-grasp fold, B domain"/>
    <property type="match status" value="1"/>
</dbReference>
<dbReference type="Pfam" id="PF21360">
    <property type="entry name" value="PylC-like_N"/>
    <property type="match status" value="1"/>
</dbReference>
<feature type="non-terminal residue" evidence="5">
    <location>
        <position position="336"/>
    </location>
</feature>
<keyword evidence="2" id="KW-0547">Nucleotide-binding</keyword>
<comment type="caution">
    <text evidence="5">The sequence shown here is derived from an EMBL/GenBank/DDBJ whole genome shotgun (WGS) entry which is preliminary data.</text>
</comment>
<keyword evidence="1" id="KW-0436">Ligase</keyword>
<gene>
    <name evidence="5" type="ORF">EYO15_03250</name>
</gene>
<evidence type="ECO:0000259" key="4">
    <source>
        <dbReference type="Pfam" id="PF21360"/>
    </source>
</evidence>
<evidence type="ECO:0000256" key="2">
    <source>
        <dbReference type="ARBA" id="ARBA00022741"/>
    </source>
</evidence>
<dbReference type="PANTHER" id="PTHR43585:SF2">
    <property type="entry name" value="ATP-GRASP ENZYME FSQD"/>
    <property type="match status" value="1"/>
</dbReference>
<dbReference type="InterPro" id="IPR052032">
    <property type="entry name" value="ATP-dep_AA_Ligase"/>
</dbReference>
<evidence type="ECO:0000313" key="5">
    <source>
        <dbReference type="EMBL" id="HIA98179.1"/>
    </source>
</evidence>
<dbReference type="InterPro" id="IPR013815">
    <property type="entry name" value="ATP_grasp_subdomain_1"/>
</dbReference>
<dbReference type="PANTHER" id="PTHR43585">
    <property type="entry name" value="FUMIPYRROLE BIOSYNTHESIS PROTEIN C"/>
    <property type="match status" value="1"/>
</dbReference>
<dbReference type="GO" id="GO:0016874">
    <property type="term" value="F:ligase activity"/>
    <property type="evidence" value="ECO:0007669"/>
    <property type="project" value="UniProtKB-KW"/>
</dbReference>
<dbReference type="AlphaFoldDB" id="A0A7J4CZU4"/>
<sequence length="336" mass="38712">MRILLTGIGCPGGHALITNLKLQDPEMFILGTNAHEQAVGSRMCDAFEETPWAYEKNYVDTIIELVKKYEIDIVFPQTSWEMFELSKAGDEVRKHCRLLASDHELVNVCENKYLMYEHLKGKMDLPKYYLVNTIEELEEAAAKLGYPENNVVFKPPVGKGNRGVRVMTEKADRFDLLFNGRPFAKYISLDELRKTVEGKELPELMVMEYLDGREYKVNPVLVKGKMLICSVKDRLNFASGLAMGFEVISHDESVEYGKEVMKHIPMDYCVDIQLRGGVLMEINPRVSTFIYDENYCPPYLALKLAMEEMTEAEVERYQKNVPIGKKMFRYYGQVDY</sequence>
<feature type="domain" description="PylC N-terminal" evidence="4">
    <location>
        <begin position="26"/>
        <end position="92"/>
    </location>
</feature>
<dbReference type="Proteomes" id="UP000589132">
    <property type="component" value="Unassembled WGS sequence"/>
</dbReference>
<reference evidence="6" key="1">
    <citation type="journal article" date="2019" name="bioRxiv">
        <title>Genome diversification in globally distributed novel marine Proteobacteria is linked to environmental adaptation.</title>
        <authorList>
            <person name="Zhou Z."/>
            <person name="Tran P.Q."/>
            <person name="Kieft K."/>
            <person name="Anantharaman K."/>
        </authorList>
    </citation>
    <scope>NUCLEOTIDE SEQUENCE [LARGE SCALE GENOMIC DNA]</scope>
</reference>
<dbReference type="Pfam" id="PF15632">
    <property type="entry name" value="ATPgrasp_Ter"/>
    <property type="match status" value="1"/>
</dbReference>
<organism evidence="5 6">
    <name type="scientific">Marine Group III euryarchaeote</name>
    <dbReference type="NCBI Taxonomy" id="2173149"/>
    <lineage>
        <taxon>Archaea</taxon>
        <taxon>Methanobacteriati</taxon>
        <taxon>Thermoplasmatota</taxon>
        <taxon>Thermoplasmata</taxon>
        <taxon>Candidatus Thermoprofundales</taxon>
    </lineage>
</organism>
<dbReference type="Gene3D" id="3.30.1490.20">
    <property type="entry name" value="ATP-grasp fold, A domain"/>
    <property type="match status" value="1"/>
</dbReference>
<name>A0A7J4CZU4_9ARCH</name>
<evidence type="ECO:0000256" key="1">
    <source>
        <dbReference type="ARBA" id="ARBA00022598"/>
    </source>
</evidence>
<evidence type="ECO:0000313" key="6">
    <source>
        <dbReference type="Proteomes" id="UP000589132"/>
    </source>
</evidence>
<evidence type="ECO:0000256" key="3">
    <source>
        <dbReference type="ARBA" id="ARBA00022840"/>
    </source>
</evidence>
<dbReference type="Gene3D" id="3.40.50.20">
    <property type="match status" value="1"/>
</dbReference>
<dbReference type="GO" id="GO:0005524">
    <property type="term" value="F:ATP binding"/>
    <property type="evidence" value="ECO:0007669"/>
    <property type="project" value="UniProtKB-KW"/>
</dbReference>